<keyword evidence="1" id="KW-0812">Transmembrane</keyword>
<accession>A0A820BKK6</accession>
<feature type="transmembrane region" description="Helical" evidence="1">
    <location>
        <begin position="36"/>
        <end position="55"/>
    </location>
</feature>
<reference evidence="2" key="1">
    <citation type="submission" date="2021-02" db="EMBL/GenBank/DDBJ databases">
        <authorList>
            <person name="Nowell W R."/>
        </authorList>
    </citation>
    <scope>NUCLEOTIDE SEQUENCE</scope>
</reference>
<keyword evidence="1" id="KW-0472">Membrane</keyword>
<name>A0A820BKK6_9BILA</name>
<protein>
    <submittedName>
        <fullName evidence="2">Uncharacterized protein</fullName>
    </submittedName>
</protein>
<sequence>MSSLKNYFINLNIFESSTDSTTTDEEKEYQRRLNIIATRIFFIVFIIVLVGLTIIMKTRNRNILITIENPSEDQYINLPFDAHCPCSRISLSYGEFISIQTRFHQICSSDFISDRWIKTINFGLNTTYFSAYDFRTEGSAIFQ</sequence>
<proteinExistence type="predicted"/>
<evidence type="ECO:0000256" key="1">
    <source>
        <dbReference type="SAM" id="Phobius"/>
    </source>
</evidence>
<dbReference type="Proteomes" id="UP000663836">
    <property type="component" value="Unassembled WGS sequence"/>
</dbReference>
<comment type="caution">
    <text evidence="2">The sequence shown here is derived from an EMBL/GenBank/DDBJ whole genome shotgun (WGS) entry which is preliminary data.</text>
</comment>
<dbReference type="EMBL" id="CAJOBD010013819">
    <property type="protein sequence ID" value="CAF4194243.1"/>
    <property type="molecule type" value="Genomic_DNA"/>
</dbReference>
<keyword evidence="1" id="KW-1133">Transmembrane helix</keyword>
<gene>
    <name evidence="2" type="ORF">JBS370_LOCUS36185</name>
</gene>
<evidence type="ECO:0000313" key="2">
    <source>
        <dbReference type="EMBL" id="CAF4194243.1"/>
    </source>
</evidence>
<organism evidence="2 3">
    <name type="scientific">Rotaria sordida</name>
    <dbReference type="NCBI Taxonomy" id="392033"/>
    <lineage>
        <taxon>Eukaryota</taxon>
        <taxon>Metazoa</taxon>
        <taxon>Spiralia</taxon>
        <taxon>Gnathifera</taxon>
        <taxon>Rotifera</taxon>
        <taxon>Eurotatoria</taxon>
        <taxon>Bdelloidea</taxon>
        <taxon>Philodinida</taxon>
        <taxon>Philodinidae</taxon>
        <taxon>Rotaria</taxon>
    </lineage>
</organism>
<evidence type="ECO:0000313" key="3">
    <source>
        <dbReference type="Proteomes" id="UP000663836"/>
    </source>
</evidence>
<feature type="non-terminal residue" evidence="2">
    <location>
        <position position="143"/>
    </location>
</feature>
<dbReference type="AlphaFoldDB" id="A0A820BKK6"/>